<dbReference type="Proteomes" id="UP000077315">
    <property type="component" value="Unassembled WGS sequence"/>
</dbReference>
<name>A0A167LX58_PHYB8</name>
<dbReference type="RefSeq" id="XP_018289309.1">
    <property type="nucleotide sequence ID" value="XM_018438586.1"/>
</dbReference>
<keyword evidence="2" id="KW-1185">Reference proteome</keyword>
<organism evidence="1 2">
    <name type="scientific">Phycomyces blakesleeanus (strain ATCC 8743b / DSM 1359 / FGSC 10004 / NBRC 33097 / NRRL 1555)</name>
    <dbReference type="NCBI Taxonomy" id="763407"/>
    <lineage>
        <taxon>Eukaryota</taxon>
        <taxon>Fungi</taxon>
        <taxon>Fungi incertae sedis</taxon>
        <taxon>Mucoromycota</taxon>
        <taxon>Mucoromycotina</taxon>
        <taxon>Mucoromycetes</taxon>
        <taxon>Mucorales</taxon>
        <taxon>Phycomycetaceae</taxon>
        <taxon>Phycomyces</taxon>
    </lineage>
</organism>
<dbReference type="GeneID" id="28999492"/>
<accession>A0A167LX58</accession>
<evidence type="ECO:0000313" key="1">
    <source>
        <dbReference type="EMBL" id="OAD71269.1"/>
    </source>
</evidence>
<proteinExistence type="predicted"/>
<evidence type="ECO:0000313" key="2">
    <source>
        <dbReference type="Proteomes" id="UP000077315"/>
    </source>
</evidence>
<dbReference type="EMBL" id="KV440986">
    <property type="protein sequence ID" value="OAD71269.1"/>
    <property type="molecule type" value="Genomic_DNA"/>
</dbReference>
<sequence length="259" mass="29422">MAVSHIQRETSQFKPHTDVQHLLVSLFNGDNPLSGHLPPQVFQGCQQQKRQDLSKIQVSIEFARAIAKDSEISLAIMIRSLGATTNTNFELLTKALHGVAKLSSLLYMRGISEGFDYYIVLIKHAVNEPKTLLVSDQSLRYETENDEQFNKFIRQHLFQTNRQLTSRDVAPRFGKQIICCYIRLFRTYLTLVGEDSNVMTPFLPSTLIVFARYMTMSLDPFLRSSSELLLHSRSISTLSLFVFAALQHVLPSVSPLFPV</sequence>
<dbReference type="AlphaFoldDB" id="A0A167LX58"/>
<dbReference type="InParanoid" id="A0A167LX58"/>
<dbReference type="VEuPathDB" id="FungiDB:PHYBLDRAFT_182194"/>
<reference evidence="2" key="1">
    <citation type="submission" date="2015-06" db="EMBL/GenBank/DDBJ databases">
        <title>Expansion of signal transduction pathways in fungi by whole-genome duplication.</title>
        <authorList>
            <consortium name="DOE Joint Genome Institute"/>
            <person name="Corrochano L.M."/>
            <person name="Kuo A."/>
            <person name="Marcet-Houben M."/>
            <person name="Polaino S."/>
            <person name="Salamov A."/>
            <person name="Villalobos J.M."/>
            <person name="Alvarez M.I."/>
            <person name="Avalos J."/>
            <person name="Benito E.P."/>
            <person name="Benoit I."/>
            <person name="Burger G."/>
            <person name="Camino L.P."/>
            <person name="Canovas D."/>
            <person name="Cerda-Olmedo E."/>
            <person name="Cheng J.-F."/>
            <person name="Dominguez A."/>
            <person name="Elias M."/>
            <person name="Eslava A.P."/>
            <person name="Glaser F."/>
            <person name="Grimwood J."/>
            <person name="Gutierrez G."/>
            <person name="Heitman J."/>
            <person name="Henrissat B."/>
            <person name="Iturriaga E.A."/>
            <person name="Lang B.F."/>
            <person name="Lavin J.L."/>
            <person name="Lee S."/>
            <person name="Li W."/>
            <person name="Lindquist E."/>
            <person name="Lopez-Garcia S."/>
            <person name="Luque E.M."/>
            <person name="Marcos A.T."/>
            <person name="Martin J."/>
            <person name="McCluskey K."/>
            <person name="Medina H.R."/>
            <person name="Miralles-Duran A."/>
            <person name="Miyazaki A."/>
            <person name="Munoz-Torres E."/>
            <person name="Oguiza J.A."/>
            <person name="Ohm R."/>
            <person name="Olmedo M."/>
            <person name="Orejas M."/>
            <person name="Ortiz-Castellanos L."/>
            <person name="Pisabarro A.G."/>
            <person name="Rodriguez-Romero J."/>
            <person name="Ruiz-Herrera J."/>
            <person name="Ruiz-Vazquez R."/>
            <person name="Sanz C."/>
            <person name="Schackwitz W."/>
            <person name="Schmutz J."/>
            <person name="Shahriari M."/>
            <person name="Shelest E."/>
            <person name="Silva-Franco F."/>
            <person name="Soanes D."/>
            <person name="Syed K."/>
            <person name="Tagua V.G."/>
            <person name="Talbot N.J."/>
            <person name="Thon M."/>
            <person name="De vries R.P."/>
            <person name="Wiebenga A."/>
            <person name="Yadav J.S."/>
            <person name="Braun E.L."/>
            <person name="Baker S."/>
            <person name="Garre V."/>
            <person name="Horwitz B."/>
            <person name="Torres-Martinez S."/>
            <person name="Idnurm A."/>
            <person name="Herrera-Estrella A."/>
            <person name="Gabaldon T."/>
            <person name="Grigoriev I.V."/>
        </authorList>
    </citation>
    <scope>NUCLEOTIDE SEQUENCE [LARGE SCALE GENOMIC DNA]</scope>
    <source>
        <strain evidence="2">NRRL 1555(-)</strain>
    </source>
</reference>
<gene>
    <name evidence="1" type="ORF">PHYBLDRAFT_182194</name>
</gene>
<protein>
    <submittedName>
        <fullName evidence="1">Uncharacterized protein</fullName>
    </submittedName>
</protein>